<dbReference type="GO" id="GO:0005829">
    <property type="term" value="C:cytosol"/>
    <property type="evidence" value="ECO:0007669"/>
    <property type="project" value="TreeGrafter"/>
</dbReference>
<dbReference type="InterPro" id="IPR003111">
    <property type="entry name" value="Lon_prtase_N"/>
</dbReference>
<dbReference type="SUPFAM" id="SSF88697">
    <property type="entry name" value="PUA domain-like"/>
    <property type="match status" value="1"/>
</dbReference>
<dbReference type="SUPFAM" id="SSF158997">
    <property type="entry name" value="Trm112p-like"/>
    <property type="match status" value="1"/>
</dbReference>
<dbReference type="InterPro" id="IPR046336">
    <property type="entry name" value="Lon_prtase_N_sf"/>
</dbReference>
<dbReference type="PROSITE" id="PS51787">
    <property type="entry name" value="LON_N"/>
    <property type="match status" value="1"/>
</dbReference>
<feature type="domain" description="Lon N-terminal" evidence="3">
    <location>
        <begin position="16"/>
        <end position="207"/>
    </location>
</feature>
<dbReference type="EMBL" id="KZ155807">
    <property type="protein sequence ID" value="OUS44675.1"/>
    <property type="molecule type" value="Genomic_DNA"/>
</dbReference>
<evidence type="ECO:0000259" key="3">
    <source>
        <dbReference type="PROSITE" id="PS51787"/>
    </source>
</evidence>
<dbReference type="Pfam" id="PF03966">
    <property type="entry name" value="Trm112p"/>
    <property type="match status" value="1"/>
</dbReference>
<sequence>MTQPSFTRISELPEQLAIFPLPGALLFPRWQLPLNIFEPRYLNMIDDVIQGDRMIGMVQTIGGTRAKPDIAQTGCAGRITAWSETGDGRYLITLSGIARFDVSKELSVMTPYRQVTPDWTPYAEDLKDVPPARLPDRKRLVGALHDYTETHDMATDWSAVEEAPLETLVNALCSGCPFSVMEKQALVEAPTLKDRAETLITLLEMDGPSGVDPRLLEILICPVSRQPLSYDRAADELVSPKARLAYPIRNGIPIMLADEARDLDETAPHDEPGA</sequence>
<dbReference type="AlphaFoldDB" id="A0A1Y5ICI1"/>
<dbReference type="SMART" id="SM00464">
    <property type="entry name" value="LON"/>
    <property type="match status" value="1"/>
</dbReference>
<dbReference type="Gene3D" id="2.30.130.40">
    <property type="entry name" value="LON domain-like"/>
    <property type="match status" value="1"/>
</dbReference>
<name>A0A1Y5ICI1_OSTTA</name>
<evidence type="ECO:0000256" key="2">
    <source>
        <dbReference type="ARBA" id="ARBA00040939"/>
    </source>
</evidence>
<evidence type="ECO:0000256" key="1">
    <source>
        <dbReference type="ARBA" id="ARBA00038479"/>
    </source>
</evidence>
<comment type="similarity">
    <text evidence="1">Belongs to the PREY family.</text>
</comment>
<gene>
    <name evidence="4" type="ORF">BE221DRAFT_148477</name>
</gene>
<proteinExistence type="inferred from homology"/>
<protein>
    <recommendedName>
        <fullName evidence="2">Protein preY, mitochondrial</fullName>
    </recommendedName>
</protein>
<reference evidence="4" key="1">
    <citation type="submission" date="2017-04" db="EMBL/GenBank/DDBJ databases">
        <title>Population genomics of picophytoplankton unveils novel chromosome hypervariability.</title>
        <authorList>
            <consortium name="DOE Joint Genome Institute"/>
            <person name="Blanc-Mathieu R."/>
            <person name="Krasovec M."/>
            <person name="Hebrard M."/>
            <person name="Yau S."/>
            <person name="Desgranges E."/>
            <person name="Martin J."/>
            <person name="Schackwitz W."/>
            <person name="Kuo A."/>
            <person name="Salin G."/>
            <person name="Donnadieu C."/>
            <person name="Desdevises Y."/>
            <person name="Sanchez-Ferandin S."/>
            <person name="Moreau H."/>
            <person name="Rivals E."/>
            <person name="Grigoriev I.V."/>
            <person name="Grimsley N."/>
            <person name="Eyre-Walker A."/>
            <person name="Piganeau G."/>
        </authorList>
    </citation>
    <scope>NUCLEOTIDE SEQUENCE [LARGE SCALE GENOMIC DNA]</scope>
    <source>
        <strain evidence="4">RCC 1115</strain>
    </source>
</reference>
<organism evidence="4">
    <name type="scientific">Ostreococcus tauri</name>
    <name type="common">Marine green alga</name>
    <dbReference type="NCBI Taxonomy" id="70448"/>
    <lineage>
        <taxon>Eukaryota</taxon>
        <taxon>Viridiplantae</taxon>
        <taxon>Chlorophyta</taxon>
        <taxon>Mamiellophyceae</taxon>
        <taxon>Mamiellales</taxon>
        <taxon>Bathycoccaceae</taxon>
        <taxon>Ostreococcus</taxon>
    </lineage>
</organism>
<dbReference type="HAMAP" id="MF_01187">
    <property type="entry name" value="UPF0434"/>
    <property type="match status" value="1"/>
</dbReference>
<dbReference type="Pfam" id="PF02190">
    <property type="entry name" value="LON_substr_bdg"/>
    <property type="match status" value="1"/>
</dbReference>
<dbReference type="InterPro" id="IPR005651">
    <property type="entry name" value="Trm112-like"/>
</dbReference>
<dbReference type="PANTHER" id="PTHR33505">
    <property type="entry name" value="ZGC:162634"/>
    <property type="match status" value="1"/>
</dbReference>
<accession>A0A1Y5ICI1</accession>
<dbReference type="Proteomes" id="UP000195557">
    <property type="component" value="Unassembled WGS sequence"/>
</dbReference>
<dbReference type="Gene3D" id="2.20.25.10">
    <property type="match status" value="1"/>
</dbReference>
<evidence type="ECO:0000313" key="4">
    <source>
        <dbReference type="EMBL" id="OUS44675.1"/>
    </source>
</evidence>
<dbReference type="PANTHER" id="PTHR33505:SF4">
    <property type="entry name" value="PROTEIN PREY, MITOCHONDRIAL"/>
    <property type="match status" value="1"/>
</dbReference>
<dbReference type="InterPro" id="IPR015947">
    <property type="entry name" value="PUA-like_sf"/>
</dbReference>